<comment type="caution">
    <text evidence="1">The sequence shown here is derived from an EMBL/GenBank/DDBJ whole genome shotgun (WGS) entry which is preliminary data.</text>
</comment>
<evidence type="ECO:0000313" key="2">
    <source>
        <dbReference type="Proteomes" id="UP000597668"/>
    </source>
</evidence>
<dbReference type="InterPro" id="IPR046639">
    <property type="entry name" value="DUF6751"/>
</dbReference>
<gene>
    <name evidence="1" type="ORF">H8K20_12520</name>
</gene>
<dbReference type="Proteomes" id="UP000597668">
    <property type="component" value="Unassembled WGS sequence"/>
</dbReference>
<accession>A0A8J6INU3</accession>
<dbReference type="RefSeq" id="WP_186488655.1">
    <property type="nucleotide sequence ID" value="NZ_JACOGI010000003.1"/>
</dbReference>
<evidence type="ECO:0000313" key="1">
    <source>
        <dbReference type="EMBL" id="MBC3517214.1"/>
    </source>
</evidence>
<sequence>MTTNGSITIWHRGWDGARGVDTYSHAIYAAHWYQHTLTSVQTGLAYANEVKVRIPGTMAIDIAVGDRIIRGEVNTSSPPNIASTIIGYSDNRRGLNPHWLVMAK</sequence>
<dbReference type="Pfam" id="PF20536">
    <property type="entry name" value="DUF6751"/>
    <property type="match status" value="1"/>
</dbReference>
<name>A0A8J6INU3_9FIRM</name>
<protein>
    <submittedName>
        <fullName evidence="1">Uncharacterized protein</fullName>
    </submittedName>
</protein>
<dbReference type="EMBL" id="JACOGI010000003">
    <property type="protein sequence ID" value="MBC3517214.1"/>
    <property type="molecule type" value="Genomic_DNA"/>
</dbReference>
<organism evidence="1 2">
    <name type="scientific">Neobittarella massiliensis</name>
    <name type="common">ex Bilen et al. 2018</name>
    <dbReference type="NCBI Taxonomy" id="2041842"/>
    <lineage>
        <taxon>Bacteria</taxon>
        <taxon>Bacillati</taxon>
        <taxon>Bacillota</taxon>
        <taxon>Clostridia</taxon>
        <taxon>Eubacteriales</taxon>
        <taxon>Oscillospiraceae</taxon>
        <taxon>Neobittarella (ex Bilen et al. 2018)</taxon>
    </lineage>
</organism>
<proteinExistence type="predicted"/>
<reference evidence="1" key="1">
    <citation type="submission" date="2020-08" db="EMBL/GenBank/DDBJ databases">
        <authorList>
            <person name="Liu C."/>
            <person name="Sun Q."/>
        </authorList>
    </citation>
    <scope>NUCLEOTIDE SEQUENCE</scope>
    <source>
        <strain evidence="1">NSJ-65</strain>
    </source>
</reference>
<dbReference type="AlphaFoldDB" id="A0A8J6INU3"/>
<keyword evidence="2" id="KW-1185">Reference proteome</keyword>